<comment type="caution">
    <text evidence="1">The sequence shown here is derived from an EMBL/GenBank/DDBJ whole genome shotgun (WGS) entry which is preliminary data.</text>
</comment>
<proteinExistence type="predicted"/>
<name>A0A2P6V3J8_9CHLO</name>
<dbReference type="EMBL" id="LHPF02000034">
    <property type="protein sequence ID" value="PSC68660.1"/>
    <property type="molecule type" value="Genomic_DNA"/>
</dbReference>
<evidence type="ECO:0000313" key="1">
    <source>
        <dbReference type="EMBL" id="PSC68660.1"/>
    </source>
</evidence>
<gene>
    <name evidence="1" type="ORF">C2E20_7736</name>
</gene>
<sequence length="225" mass="22841">MESASLRPTSAPWSLPAPKRRLCAPLRAELPTPGLTLPGLCAKVGCTVDQVAGSAATSADVLSCYARRRLAQRLARTGGSSCAGCAADADAVWAYGGCAAQGDVWCLLSLAHLAAEAASHAPPRRAAPLRASSLRLLHTAAAAVHAATDAWEVWFTGGASAALGSFAVLASSGGDAGFATGQLSAVAALVTDAASEEGGAELWVLQDILTQQEQRLSLQRCAAAY</sequence>
<accession>A0A2P6V3J8</accession>
<evidence type="ECO:0000313" key="2">
    <source>
        <dbReference type="Proteomes" id="UP000239649"/>
    </source>
</evidence>
<protein>
    <submittedName>
        <fullName evidence="1">Uncharacterized protein</fullName>
    </submittedName>
</protein>
<keyword evidence="2" id="KW-1185">Reference proteome</keyword>
<organism evidence="1 2">
    <name type="scientific">Micractinium conductrix</name>
    <dbReference type="NCBI Taxonomy" id="554055"/>
    <lineage>
        <taxon>Eukaryota</taxon>
        <taxon>Viridiplantae</taxon>
        <taxon>Chlorophyta</taxon>
        <taxon>core chlorophytes</taxon>
        <taxon>Trebouxiophyceae</taxon>
        <taxon>Chlorellales</taxon>
        <taxon>Chlorellaceae</taxon>
        <taxon>Chlorella clade</taxon>
        <taxon>Micractinium</taxon>
    </lineage>
</organism>
<dbReference type="OrthoDB" id="10460989at2759"/>
<reference evidence="1 2" key="1">
    <citation type="journal article" date="2018" name="Plant J.">
        <title>Genome sequences of Chlorella sorokiniana UTEX 1602 and Micractinium conductrix SAG 241.80: implications to maltose excretion by a green alga.</title>
        <authorList>
            <person name="Arriola M.B."/>
            <person name="Velmurugan N."/>
            <person name="Zhang Y."/>
            <person name="Plunkett M.H."/>
            <person name="Hondzo H."/>
            <person name="Barney B.M."/>
        </authorList>
    </citation>
    <scope>NUCLEOTIDE SEQUENCE [LARGE SCALE GENOMIC DNA]</scope>
    <source>
        <strain evidence="1 2">SAG 241.80</strain>
    </source>
</reference>
<dbReference type="AlphaFoldDB" id="A0A2P6V3J8"/>
<dbReference type="Proteomes" id="UP000239649">
    <property type="component" value="Unassembled WGS sequence"/>
</dbReference>